<dbReference type="Proteomes" id="UP000194153">
    <property type="component" value="Unassembled WGS sequence"/>
</dbReference>
<evidence type="ECO:0000313" key="3">
    <source>
        <dbReference type="EMBL" id="GAW65269.1"/>
    </source>
</evidence>
<protein>
    <submittedName>
        <fullName evidence="3">Pilus assembly protein TadE</fullName>
    </submittedName>
</protein>
<keyword evidence="1" id="KW-0812">Transmembrane</keyword>
<proteinExistence type="predicted"/>
<evidence type="ECO:0000259" key="2">
    <source>
        <dbReference type="Pfam" id="PF07811"/>
    </source>
</evidence>
<accession>A0ABQ0MDS5</accession>
<dbReference type="EMBL" id="BDQG01000001">
    <property type="protein sequence ID" value="GAW65269.1"/>
    <property type="molecule type" value="Genomic_DNA"/>
</dbReference>
<keyword evidence="1" id="KW-1133">Transmembrane helix</keyword>
<keyword evidence="1" id="KW-0472">Membrane</keyword>
<evidence type="ECO:0000256" key="1">
    <source>
        <dbReference type="SAM" id="Phobius"/>
    </source>
</evidence>
<keyword evidence="4" id="KW-1185">Reference proteome</keyword>
<reference evidence="4" key="1">
    <citation type="submission" date="2017-05" db="EMBL/GenBank/DDBJ databases">
        <title>Draft genome sequence of Geobacter pelophilus, a iron(III)-reducing bacteria.</title>
        <authorList>
            <person name="Aoyagi T."/>
            <person name="Koike H."/>
            <person name="Morita T."/>
            <person name="Sato Y."/>
            <person name="Habe H."/>
            <person name="Hori T."/>
        </authorList>
    </citation>
    <scope>NUCLEOTIDE SEQUENCE [LARGE SCALE GENOMIC DNA]</scope>
    <source>
        <strain evidence="4">Drf2</strain>
    </source>
</reference>
<dbReference type="InterPro" id="IPR012495">
    <property type="entry name" value="TadE-like_dom"/>
</dbReference>
<dbReference type="Pfam" id="PF07811">
    <property type="entry name" value="TadE"/>
    <property type="match status" value="1"/>
</dbReference>
<sequence>MELRADARRKQAGQSVVELAFVLPLLVLFILGVADLSRAIHAYNAIVNLSREGANLAARTTMDAATIMNTLAAGALPLAMDKNGMMYLTEVEELSGSPAIRSQVGWTGGSGLQSRIDNQTLTDTFGGIELEPGRKVLVFEVLYRYDSLFKSGDGGFAPVLHSKTIF</sequence>
<feature type="domain" description="TadE-like" evidence="2">
    <location>
        <begin position="13"/>
        <end position="54"/>
    </location>
</feature>
<comment type="caution">
    <text evidence="3">The sequence shown here is derived from an EMBL/GenBank/DDBJ whole genome shotgun (WGS) entry which is preliminary data.</text>
</comment>
<name>A0ABQ0MDS5_9BACT</name>
<dbReference type="RefSeq" id="WP_085811701.1">
    <property type="nucleotide sequence ID" value="NZ_BDQG01000001.1"/>
</dbReference>
<gene>
    <name evidence="3" type="ORF">GPEL0_01f0063</name>
</gene>
<feature type="transmembrane region" description="Helical" evidence="1">
    <location>
        <begin position="12"/>
        <end position="34"/>
    </location>
</feature>
<organism evidence="3 4">
    <name type="scientific">Geoanaerobacter pelophilus</name>
    <dbReference type="NCBI Taxonomy" id="60036"/>
    <lineage>
        <taxon>Bacteria</taxon>
        <taxon>Pseudomonadati</taxon>
        <taxon>Thermodesulfobacteriota</taxon>
        <taxon>Desulfuromonadia</taxon>
        <taxon>Geobacterales</taxon>
        <taxon>Geobacteraceae</taxon>
        <taxon>Geoanaerobacter</taxon>
    </lineage>
</organism>
<evidence type="ECO:0000313" key="4">
    <source>
        <dbReference type="Proteomes" id="UP000194153"/>
    </source>
</evidence>